<dbReference type="EMBL" id="MBLM01000191">
    <property type="protein sequence ID" value="OHV27343.1"/>
    <property type="molecule type" value="Genomic_DNA"/>
</dbReference>
<accession>A0A1S1PXC9</accession>
<dbReference type="AlphaFoldDB" id="A0A1S1PXC9"/>
<evidence type="ECO:0000313" key="1">
    <source>
        <dbReference type="EMBL" id="OHV27343.1"/>
    </source>
</evidence>
<comment type="caution">
    <text evidence="1">The sequence shown here is derived from an EMBL/GenBank/DDBJ whole genome shotgun (WGS) entry which is preliminary data.</text>
</comment>
<keyword evidence="2" id="KW-1185">Reference proteome</keyword>
<dbReference type="RefSeq" id="WP_071092432.1">
    <property type="nucleotide sequence ID" value="NZ_MBLM01000191.1"/>
</dbReference>
<evidence type="ECO:0000313" key="2">
    <source>
        <dbReference type="Proteomes" id="UP000179627"/>
    </source>
</evidence>
<sequence>MGQQSRKERSDKGCIRINARDFRCLSWLLEMGSAYEDDLTVVLDPAMRTSRDATRAVVRRWRQADLVQADGLFANRGRIVRLTEDGARLVGEVDSTAVAPVTAAVHSAETARTRLLLEHQPQAAGSPVVGWTSAHRWRAENRAAVSAGACVPDGVAQLADGSCAAVRVERVYQGTASMTTAAADLLRRFPRAIYAVPGMSDGLADLVEEALARAVGQIRAAGAEPGTPAFLHIPDRLVPGLPALACPAGQESRRRQAGLTPA</sequence>
<organism evidence="1 2">
    <name type="scientific">Parafrankia colletiae</name>
    <dbReference type="NCBI Taxonomy" id="573497"/>
    <lineage>
        <taxon>Bacteria</taxon>
        <taxon>Bacillati</taxon>
        <taxon>Actinomycetota</taxon>
        <taxon>Actinomycetes</taxon>
        <taxon>Frankiales</taxon>
        <taxon>Frankiaceae</taxon>
        <taxon>Parafrankia</taxon>
    </lineage>
</organism>
<protein>
    <submittedName>
        <fullName evidence="1">Uncharacterized protein</fullName>
    </submittedName>
</protein>
<proteinExistence type="predicted"/>
<dbReference type="OrthoDB" id="3216791at2"/>
<name>A0A1S1PXC9_9ACTN</name>
<reference evidence="2" key="1">
    <citation type="submission" date="2016-07" db="EMBL/GenBank/DDBJ databases">
        <title>Sequence Frankia sp. strain CcI1.17.</title>
        <authorList>
            <person name="Ghodhbane-Gtari F."/>
            <person name="Swanson E."/>
            <person name="Gueddou A."/>
            <person name="Morris K."/>
            <person name="Hezbri K."/>
            <person name="Ktari A."/>
            <person name="Nouioui I."/>
            <person name="Abebe-Akele F."/>
            <person name="Simpson S."/>
            <person name="Thomas K."/>
            <person name="Gtari M."/>
            <person name="Tisa L.S."/>
            <person name="Hurst S."/>
        </authorList>
    </citation>
    <scope>NUCLEOTIDE SEQUENCE [LARGE SCALE GENOMIC DNA]</scope>
    <source>
        <strain evidence="2">Cc1.17</strain>
    </source>
</reference>
<dbReference type="Proteomes" id="UP000179627">
    <property type="component" value="Unassembled WGS sequence"/>
</dbReference>
<gene>
    <name evidence="1" type="ORF">CC117_31395</name>
</gene>